<dbReference type="Gene3D" id="1.25.10.10">
    <property type="entry name" value="Leucine-rich Repeat Variant"/>
    <property type="match status" value="1"/>
</dbReference>
<protein>
    <submittedName>
        <fullName evidence="1">HEAT repeat domain-containing protein</fullName>
    </submittedName>
</protein>
<dbReference type="InterPro" id="IPR011989">
    <property type="entry name" value="ARM-like"/>
</dbReference>
<dbReference type="SUPFAM" id="SSF48371">
    <property type="entry name" value="ARM repeat"/>
    <property type="match status" value="1"/>
</dbReference>
<name>A0A2U2PG46_9SPHI</name>
<dbReference type="EMBL" id="QEAS01000009">
    <property type="protein sequence ID" value="PWG80304.1"/>
    <property type="molecule type" value="Genomic_DNA"/>
</dbReference>
<dbReference type="Proteomes" id="UP000245647">
    <property type="component" value="Unassembled WGS sequence"/>
</dbReference>
<dbReference type="RefSeq" id="WP_109416011.1">
    <property type="nucleotide sequence ID" value="NZ_QEAS01000009.1"/>
</dbReference>
<dbReference type="AlphaFoldDB" id="A0A2U2PG46"/>
<gene>
    <name evidence="1" type="ORF">DDR33_11855</name>
</gene>
<evidence type="ECO:0000313" key="2">
    <source>
        <dbReference type="Proteomes" id="UP000245647"/>
    </source>
</evidence>
<organism evidence="1 2">
    <name type="scientific">Pararcticibacter amylolyticus</name>
    <dbReference type="NCBI Taxonomy" id="2173175"/>
    <lineage>
        <taxon>Bacteria</taxon>
        <taxon>Pseudomonadati</taxon>
        <taxon>Bacteroidota</taxon>
        <taxon>Sphingobacteriia</taxon>
        <taxon>Sphingobacteriales</taxon>
        <taxon>Sphingobacteriaceae</taxon>
        <taxon>Pararcticibacter</taxon>
    </lineage>
</organism>
<dbReference type="Pfam" id="PF13646">
    <property type="entry name" value="HEAT_2"/>
    <property type="match status" value="1"/>
</dbReference>
<reference evidence="1 2" key="1">
    <citation type="submission" date="2018-04" db="EMBL/GenBank/DDBJ databases">
        <title>Pedobacter chongqingensis sp. nov., isolated from a rottenly hemp rope.</title>
        <authorList>
            <person name="Cai Y."/>
        </authorList>
    </citation>
    <scope>NUCLEOTIDE SEQUENCE [LARGE SCALE GENOMIC DNA]</scope>
    <source>
        <strain evidence="1 2">FJ4-8</strain>
    </source>
</reference>
<keyword evidence="2" id="KW-1185">Reference proteome</keyword>
<sequence>MTTNLTEEEALAFLRSHQPMPVDEYLSSDLAGVYDEVRCFFIANKNKNCVPLFLNSFGSINGSGIYQLVEEVILQFPPEDVIPHLKQALLSNEYSVRYWSVLIAAHYPSAELLPLFKYLLENEDFDIKYLVLSALVQFPVEESKSLLEEFLENEAGKELRSIAKCVLSAGMQNFVYPPKKYIH</sequence>
<comment type="caution">
    <text evidence="1">The sequence shown here is derived from an EMBL/GenBank/DDBJ whole genome shotgun (WGS) entry which is preliminary data.</text>
</comment>
<accession>A0A2U2PG46</accession>
<dbReference type="InterPro" id="IPR016024">
    <property type="entry name" value="ARM-type_fold"/>
</dbReference>
<evidence type="ECO:0000313" key="1">
    <source>
        <dbReference type="EMBL" id="PWG80304.1"/>
    </source>
</evidence>
<dbReference type="OrthoDB" id="6636872at2"/>
<proteinExistence type="predicted"/>